<dbReference type="InterPro" id="IPR050319">
    <property type="entry name" value="ABC_transp_ATP-bind"/>
</dbReference>
<evidence type="ECO:0000256" key="1">
    <source>
        <dbReference type="ARBA" id="ARBA00005417"/>
    </source>
</evidence>
<feature type="domain" description="ABC transporter" evidence="6">
    <location>
        <begin position="309"/>
        <end position="556"/>
    </location>
</feature>
<evidence type="ECO:0000259" key="6">
    <source>
        <dbReference type="PROSITE" id="PS50893"/>
    </source>
</evidence>
<sequence>MTLTTPRAAAEHDGHRSTPEPRTGQDRLLAVRGLEVGYRRARRTVPAVRGVDLDVAPGETVALVGESGSGKSTTAHALLGLLPPTARVTGGTAVLGDDPLLPATERGRRALLGRRTGLVPQDPMVGLNPVVRVGDQVAEVLRIHGLADAAEARERAVEALARAGLDAPEVRARQHPHELSGGMRQRVLIAIATVAEPALLVADEPTSALDVTVQRRILDRIAELGARTGTGVLLITHDLGVAVERADRIVVMKDGLVVESGPARQLVAEAEHPYTRALLAAAPSLTTRPLVEARPLPAAGASQEQEPLLALRGVRKEFALPAGGPRRVLTAVDGVDLTLVRGETLGLVGESGSGKSTTARIAARLLTPDAGTVTFDGEDVTGVRGERLRRLRRRFQLVYQNPYASLDPRQRVGASIAEPLRAFGLADRAGRAARVAGLLDRVALPGEVAERRPAELSGGQRQRVAIARALALQPDLVVLDEPVSALDVSVQARILELLVELQDDLGLAYLFISHDLAVVRQVAHRVAVMQSGRVVETGPTEAVFADPQAAYTRELLDAIPGSGGPAGARR</sequence>
<keyword evidence="8" id="KW-1185">Reference proteome</keyword>
<keyword evidence="3" id="KW-0547">Nucleotide-binding</keyword>
<dbReference type="NCBIfam" id="NF007739">
    <property type="entry name" value="PRK10419.1"/>
    <property type="match status" value="2"/>
</dbReference>
<protein>
    <submittedName>
        <fullName evidence="7">Peptide/nickel transport system ATP-binding protein</fullName>
    </submittedName>
</protein>
<feature type="domain" description="ABC transporter" evidence="6">
    <location>
        <begin position="31"/>
        <end position="279"/>
    </location>
</feature>
<dbReference type="InterPro" id="IPR017871">
    <property type="entry name" value="ABC_transporter-like_CS"/>
</dbReference>
<dbReference type="CDD" id="cd03257">
    <property type="entry name" value="ABC_NikE_OppD_transporters"/>
    <property type="match status" value="2"/>
</dbReference>
<dbReference type="PANTHER" id="PTHR43776:SF7">
    <property type="entry name" value="D,D-DIPEPTIDE TRANSPORT ATP-BINDING PROTEIN DDPF-RELATED"/>
    <property type="match status" value="1"/>
</dbReference>
<organism evidence="7 8">
    <name type="scientific">Microlunatus flavus</name>
    <dbReference type="NCBI Taxonomy" id="1036181"/>
    <lineage>
        <taxon>Bacteria</taxon>
        <taxon>Bacillati</taxon>
        <taxon>Actinomycetota</taxon>
        <taxon>Actinomycetes</taxon>
        <taxon>Propionibacteriales</taxon>
        <taxon>Propionibacteriaceae</taxon>
        <taxon>Microlunatus</taxon>
    </lineage>
</organism>
<feature type="region of interest" description="Disordered" evidence="5">
    <location>
        <begin position="1"/>
        <end position="25"/>
    </location>
</feature>
<evidence type="ECO:0000256" key="4">
    <source>
        <dbReference type="ARBA" id="ARBA00022840"/>
    </source>
</evidence>
<dbReference type="GO" id="GO:0015833">
    <property type="term" value="P:peptide transport"/>
    <property type="evidence" value="ECO:0007669"/>
    <property type="project" value="InterPro"/>
</dbReference>
<dbReference type="OrthoDB" id="5357528at2"/>
<dbReference type="GO" id="GO:0055085">
    <property type="term" value="P:transmembrane transport"/>
    <property type="evidence" value="ECO:0007669"/>
    <property type="project" value="UniProtKB-ARBA"/>
</dbReference>
<dbReference type="Gene3D" id="3.40.50.300">
    <property type="entry name" value="P-loop containing nucleotide triphosphate hydrolases"/>
    <property type="match status" value="2"/>
</dbReference>
<dbReference type="STRING" id="1036181.SAMN05421756_10629"/>
<feature type="compositionally biased region" description="Basic and acidic residues" evidence="5">
    <location>
        <begin position="9"/>
        <end position="25"/>
    </location>
</feature>
<dbReference type="SUPFAM" id="SSF52540">
    <property type="entry name" value="P-loop containing nucleoside triphosphate hydrolases"/>
    <property type="match status" value="2"/>
</dbReference>
<evidence type="ECO:0000313" key="8">
    <source>
        <dbReference type="Proteomes" id="UP000198504"/>
    </source>
</evidence>
<dbReference type="EMBL" id="FOFA01000006">
    <property type="protein sequence ID" value="SEQ79666.1"/>
    <property type="molecule type" value="Genomic_DNA"/>
</dbReference>
<keyword evidence="4 7" id="KW-0067">ATP-binding</keyword>
<evidence type="ECO:0000256" key="5">
    <source>
        <dbReference type="SAM" id="MobiDB-lite"/>
    </source>
</evidence>
<dbReference type="Proteomes" id="UP000198504">
    <property type="component" value="Unassembled WGS sequence"/>
</dbReference>
<dbReference type="PANTHER" id="PTHR43776">
    <property type="entry name" value="TRANSPORT ATP-BINDING PROTEIN"/>
    <property type="match status" value="1"/>
</dbReference>
<dbReference type="AlphaFoldDB" id="A0A1H9IYP1"/>
<name>A0A1H9IYP1_9ACTN</name>
<dbReference type="PROSITE" id="PS00211">
    <property type="entry name" value="ABC_TRANSPORTER_1"/>
    <property type="match status" value="2"/>
</dbReference>
<dbReference type="GO" id="GO:0005524">
    <property type="term" value="F:ATP binding"/>
    <property type="evidence" value="ECO:0007669"/>
    <property type="project" value="UniProtKB-KW"/>
</dbReference>
<dbReference type="PROSITE" id="PS50893">
    <property type="entry name" value="ABC_TRANSPORTER_2"/>
    <property type="match status" value="2"/>
</dbReference>
<dbReference type="Pfam" id="PF08352">
    <property type="entry name" value="oligo_HPY"/>
    <property type="match status" value="2"/>
</dbReference>
<evidence type="ECO:0000256" key="2">
    <source>
        <dbReference type="ARBA" id="ARBA00022448"/>
    </source>
</evidence>
<dbReference type="SMART" id="SM00382">
    <property type="entry name" value="AAA"/>
    <property type="match status" value="2"/>
</dbReference>
<evidence type="ECO:0000313" key="7">
    <source>
        <dbReference type="EMBL" id="SEQ79666.1"/>
    </source>
</evidence>
<comment type="similarity">
    <text evidence="1">Belongs to the ABC transporter superfamily.</text>
</comment>
<evidence type="ECO:0000256" key="3">
    <source>
        <dbReference type="ARBA" id="ARBA00022741"/>
    </source>
</evidence>
<dbReference type="GO" id="GO:0016887">
    <property type="term" value="F:ATP hydrolysis activity"/>
    <property type="evidence" value="ECO:0007669"/>
    <property type="project" value="InterPro"/>
</dbReference>
<dbReference type="InterPro" id="IPR003593">
    <property type="entry name" value="AAA+_ATPase"/>
</dbReference>
<proteinExistence type="inferred from homology"/>
<gene>
    <name evidence="7" type="ORF">SAMN05421756_10629</name>
</gene>
<reference evidence="8" key="1">
    <citation type="submission" date="2016-10" db="EMBL/GenBank/DDBJ databases">
        <authorList>
            <person name="Varghese N."/>
            <person name="Submissions S."/>
        </authorList>
    </citation>
    <scope>NUCLEOTIDE SEQUENCE [LARGE SCALE GENOMIC DNA]</scope>
    <source>
        <strain evidence="8">CGMCC 4.6856</strain>
    </source>
</reference>
<dbReference type="InterPro" id="IPR003439">
    <property type="entry name" value="ABC_transporter-like_ATP-bd"/>
</dbReference>
<dbReference type="Pfam" id="PF00005">
    <property type="entry name" value="ABC_tran"/>
    <property type="match status" value="2"/>
</dbReference>
<dbReference type="RefSeq" id="WP_091181914.1">
    <property type="nucleotide sequence ID" value="NZ_FOFA01000006.1"/>
</dbReference>
<keyword evidence="2" id="KW-0813">Transport</keyword>
<dbReference type="InterPro" id="IPR027417">
    <property type="entry name" value="P-loop_NTPase"/>
</dbReference>
<dbReference type="NCBIfam" id="NF008453">
    <property type="entry name" value="PRK11308.1"/>
    <property type="match status" value="2"/>
</dbReference>
<accession>A0A1H9IYP1</accession>
<dbReference type="InterPro" id="IPR013563">
    <property type="entry name" value="Oligopep_ABC_C"/>
</dbReference>